<sequence>MSRAGSAARRLRPAVVVPVLAVVLLAAVVVSIGTGPIALSPRTVLGVVAHEVLGLGEPGQPLDTTVVMSLRMPRVLFGALSGAALAVAGVALQSLFRNPLADPGVIGVSGGASAGAVAAIVLLPPLATAAVAWAVPAAAFVGGLLATALIYALARPSDDSGTARLLLVGIAVGSAFAAVTGLLTFAADDDELQSVVFWQMGSLGDVTWLKLAVGAPVIVAGAVALQVVSRRLDLMTLGDREARHLGVDVRATRRLIVVVTSVLIGASVAFAGTIGFIGLVVPHTARMMVGPAHRGLLPVSALTGALLLVVADTLARSVAPPAEVPIGLFTAMMGAPFFLALVLRSRQVRL</sequence>
<keyword evidence="3" id="KW-0813">Transport</keyword>
<evidence type="ECO:0000256" key="6">
    <source>
        <dbReference type="ARBA" id="ARBA00022989"/>
    </source>
</evidence>
<dbReference type="FunFam" id="1.10.3470.10:FF:000001">
    <property type="entry name" value="Vitamin B12 ABC transporter permease BtuC"/>
    <property type="match status" value="1"/>
</dbReference>
<dbReference type="KEGG" id="ard:AXF14_03970"/>
<dbReference type="EMBL" id="CP014228">
    <property type="protein sequence ID" value="AMD86906.1"/>
    <property type="molecule type" value="Genomic_DNA"/>
</dbReference>
<evidence type="ECO:0000256" key="2">
    <source>
        <dbReference type="ARBA" id="ARBA00007935"/>
    </source>
</evidence>
<feature type="transmembrane region" description="Helical" evidence="8">
    <location>
        <begin position="130"/>
        <end position="153"/>
    </location>
</feature>
<comment type="subcellular location">
    <subcellularLocation>
        <location evidence="1">Cell membrane</location>
        <topology evidence="1">Multi-pass membrane protein</topology>
    </subcellularLocation>
</comment>
<keyword evidence="5 8" id="KW-0812">Transmembrane</keyword>
<dbReference type="Proteomes" id="UP000065220">
    <property type="component" value="Chromosome"/>
</dbReference>
<feature type="transmembrane region" description="Helical" evidence="8">
    <location>
        <begin position="324"/>
        <end position="343"/>
    </location>
</feature>
<evidence type="ECO:0000256" key="8">
    <source>
        <dbReference type="SAM" id="Phobius"/>
    </source>
</evidence>
<evidence type="ECO:0000256" key="7">
    <source>
        <dbReference type="ARBA" id="ARBA00023136"/>
    </source>
</evidence>
<dbReference type="Pfam" id="PF01032">
    <property type="entry name" value="FecCD"/>
    <property type="match status" value="1"/>
</dbReference>
<gene>
    <name evidence="9" type="ORF">AXF14_03970</name>
</gene>
<feature type="transmembrane region" description="Helical" evidence="8">
    <location>
        <begin position="165"/>
        <end position="187"/>
    </location>
</feature>
<feature type="transmembrane region" description="Helical" evidence="8">
    <location>
        <begin position="104"/>
        <end position="124"/>
    </location>
</feature>
<evidence type="ECO:0000256" key="1">
    <source>
        <dbReference type="ARBA" id="ARBA00004651"/>
    </source>
</evidence>
<dbReference type="PANTHER" id="PTHR30472:SF25">
    <property type="entry name" value="ABC TRANSPORTER PERMEASE PROTEIN MJ0876-RELATED"/>
    <property type="match status" value="1"/>
</dbReference>
<dbReference type="AlphaFoldDB" id="A0A0X8JE16"/>
<organism evidence="9 10">
    <name type="scientific">Actinomyces radicidentis</name>
    <dbReference type="NCBI Taxonomy" id="111015"/>
    <lineage>
        <taxon>Bacteria</taxon>
        <taxon>Bacillati</taxon>
        <taxon>Actinomycetota</taxon>
        <taxon>Actinomycetes</taxon>
        <taxon>Actinomycetales</taxon>
        <taxon>Actinomycetaceae</taxon>
        <taxon>Actinomyces</taxon>
    </lineage>
</organism>
<evidence type="ECO:0000256" key="3">
    <source>
        <dbReference type="ARBA" id="ARBA00022448"/>
    </source>
</evidence>
<keyword evidence="10" id="KW-1185">Reference proteome</keyword>
<dbReference type="GO" id="GO:0005886">
    <property type="term" value="C:plasma membrane"/>
    <property type="evidence" value="ECO:0007669"/>
    <property type="project" value="UniProtKB-SubCell"/>
</dbReference>
<keyword evidence="4" id="KW-1003">Cell membrane</keyword>
<evidence type="ECO:0000256" key="5">
    <source>
        <dbReference type="ARBA" id="ARBA00022692"/>
    </source>
</evidence>
<dbReference type="GO" id="GO:0033214">
    <property type="term" value="P:siderophore-iron import into cell"/>
    <property type="evidence" value="ECO:0007669"/>
    <property type="project" value="TreeGrafter"/>
</dbReference>
<keyword evidence="7 8" id="KW-0472">Membrane</keyword>
<dbReference type="GO" id="GO:0022857">
    <property type="term" value="F:transmembrane transporter activity"/>
    <property type="evidence" value="ECO:0007669"/>
    <property type="project" value="InterPro"/>
</dbReference>
<proteinExistence type="inferred from homology"/>
<dbReference type="InterPro" id="IPR000522">
    <property type="entry name" value="ABC_transptr_permease_BtuC"/>
</dbReference>
<dbReference type="STRING" id="111015.AXF14_03970"/>
<feature type="transmembrane region" description="Helical" evidence="8">
    <location>
        <begin position="255"/>
        <end position="281"/>
    </location>
</feature>
<evidence type="ECO:0000256" key="4">
    <source>
        <dbReference type="ARBA" id="ARBA00022475"/>
    </source>
</evidence>
<evidence type="ECO:0000313" key="10">
    <source>
        <dbReference type="Proteomes" id="UP000065220"/>
    </source>
</evidence>
<dbReference type="CDD" id="cd06550">
    <property type="entry name" value="TM_ABC_iron-siderophores_like"/>
    <property type="match status" value="1"/>
</dbReference>
<reference evidence="10" key="1">
    <citation type="submission" date="2016-02" db="EMBL/GenBank/DDBJ databases">
        <authorList>
            <person name="Holder M.E."/>
            <person name="Ajami N.J."/>
            <person name="Petrosino J.F."/>
        </authorList>
    </citation>
    <scope>NUCLEOTIDE SEQUENCE [LARGE SCALE GENOMIC DNA]</scope>
    <source>
        <strain evidence="10">CCUG 36733</strain>
    </source>
</reference>
<dbReference type="Gene3D" id="1.10.3470.10">
    <property type="entry name" value="ABC transporter involved in vitamin B12 uptake, BtuC"/>
    <property type="match status" value="1"/>
</dbReference>
<feature type="transmembrane region" description="Helical" evidence="8">
    <location>
        <begin position="75"/>
        <end position="92"/>
    </location>
</feature>
<accession>A0A0X8JE16</accession>
<evidence type="ECO:0000313" key="9">
    <source>
        <dbReference type="EMBL" id="AMD86906.1"/>
    </source>
</evidence>
<feature type="transmembrane region" description="Helical" evidence="8">
    <location>
        <begin position="207"/>
        <end position="228"/>
    </location>
</feature>
<name>A0A0X8JE16_ACTRD</name>
<protein>
    <submittedName>
        <fullName evidence="9">ABC transporter permease</fullName>
    </submittedName>
</protein>
<dbReference type="RefSeq" id="WP_067941023.1">
    <property type="nucleotide sequence ID" value="NZ_CP014228.1"/>
</dbReference>
<dbReference type="PANTHER" id="PTHR30472">
    <property type="entry name" value="FERRIC ENTEROBACTIN TRANSPORT SYSTEM PERMEASE PROTEIN"/>
    <property type="match status" value="1"/>
</dbReference>
<dbReference type="SUPFAM" id="SSF81345">
    <property type="entry name" value="ABC transporter involved in vitamin B12 uptake, BtuC"/>
    <property type="match status" value="1"/>
</dbReference>
<comment type="similarity">
    <text evidence="2">Belongs to the binding-protein-dependent transport system permease family. FecCD subfamily.</text>
</comment>
<dbReference type="InterPro" id="IPR037294">
    <property type="entry name" value="ABC_BtuC-like"/>
</dbReference>
<keyword evidence="6 8" id="KW-1133">Transmembrane helix</keyword>